<dbReference type="OrthoDB" id="10006669at2"/>
<reference evidence="2 3" key="1">
    <citation type="submission" date="2016-10" db="EMBL/GenBank/DDBJ databases">
        <authorList>
            <person name="de Groot N.N."/>
        </authorList>
    </citation>
    <scope>NUCLEOTIDE SEQUENCE [LARGE SCALE GENOMIC DNA]</scope>
    <source>
        <strain evidence="2 3">CGMCC 1.11147</strain>
    </source>
</reference>
<dbReference type="Proteomes" id="UP000199004">
    <property type="component" value="Unassembled WGS sequence"/>
</dbReference>
<dbReference type="RefSeq" id="WP_091023881.1">
    <property type="nucleotide sequence ID" value="NZ_BKAE01000019.1"/>
</dbReference>
<name>A0A1G9ZQ97_9ACTN</name>
<accession>A0A1G9ZQ97</accession>
<evidence type="ECO:0000313" key="3">
    <source>
        <dbReference type="Proteomes" id="UP000199004"/>
    </source>
</evidence>
<keyword evidence="3" id="KW-1185">Reference proteome</keyword>
<gene>
    <name evidence="2" type="ORF">SAMN05192576_1809</name>
</gene>
<dbReference type="AlphaFoldDB" id="A0A1G9ZQ97"/>
<feature type="transmembrane region" description="Helical" evidence="1">
    <location>
        <begin position="38"/>
        <end position="60"/>
    </location>
</feature>
<protein>
    <submittedName>
        <fullName evidence="2">Uncharacterized protein</fullName>
    </submittedName>
</protein>
<dbReference type="EMBL" id="FNIC01000002">
    <property type="protein sequence ID" value="SDN23478.1"/>
    <property type="molecule type" value="Genomic_DNA"/>
</dbReference>
<keyword evidence="1" id="KW-0812">Transmembrane</keyword>
<keyword evidence="1" id="KW-0472">Membrane</keyword>
<proteinExistence type="predicted"/>
<evidence type="ECO:0000313" key="2">
    <source>
        <dbReference type="EMBL" id="SDN23478.1"/>
    </source>
</evidence>
<evidence type="ECO:0000256" key="1">
    <source>
        <dbReference type="SAM" id="Phobius"/>
    </source>
</evidence>
<organism evidence="2 3">
    <name type="scientific">Nocardioides szechwanensis</name>
    <dbReference type="NCBI Taxonomy" id="1005944"/>
    <lineage>
        <taxon>Bacteria</taxon>
        <taxon>Bacillati</taxon>
        <taxon>Actinomycetota</taxon>
        <taxon>Actinomycetes</taxon>
        <taxon>Propionibacteriales</taxon>
        <taxon>Nocardioidaceae</taxon>
        <taxon>Nocardioides</taxon>
    </lineage>
</organism>
<keyword evidence="1" id="KW-1133">Transmembrane helix</keyword>
<sequence>MNDVRTLFEGLVADPPPDPLDLDQVVARGTHRRRVRRAVTAGAGLAAALVVGSGIAVVAMPDDTKTAPAVVPTGLPDQVEVVCTPEGVTLSATTITAQDNGVVLVVSSTMPPGTSLSYFSDGGFSGEALGGGQRLPAEPQTWTLPLAPGMITLACDPPGIADPDEEVTMTVTDPEGYWRGETITDPPCSPGLGPSWVIGISRGTTPDEAVEGVLDGFRELNDDLPVDEASAFLARRASPIGYVGSGTETRVMFKDNRPFATIVVTGSGSEFVARPDAMCGR</sequence>